<keyword evidence="7" id="KW-0227">DNA damage</keyword>
<sequence>RVDIETALVSAQLQCSLNHRLLEDANKVAMFILQVTKAVAEAPFKHEKGKPSFSWYAEGSSTNTVKVDKSGVGLLKLWHQQLRQFNNVGVEVAQAIAGEYPSPQALIQSYRKCQTFRDASLLLADIPVRRGAGPLVSTRRVGPELSKKIHLFFTTTDPEVSLGQTL</sequence>
<dbReference type="GO" id="GO:0005634">
    <property type="term" value="C:nucleus"/>
    <property type="evidence" value="ECO:0007669"/>
    <property type="project" value="UniProtKB-SubCell"/>
</dbReference>
<dbReference type="InterPro" id="IPR033310">
    <property type="entry name" value="Mms4/EME1/EME2"/>
</dbReference>
<dbReference type="Pfam" id="PF21292">
    <property type="entry name" value="EME1-MUS81_C"/>
    <property type="match status" value="1"/>
</dbReference>
<evidence type="ECO:0000256" key="8">
    <source>
        <dbReference type="ARBA" id="ARBA00022801"/>
    </source>
</evidence>
<comment type="cofactor">
    <cofactor evidence="1">
        <name>Mg(2+)</name>
        <dbReference type="ChEBI" id="CHEBI:18420"/>
    </cofactor>
</comment>
<dbReference type="EMBL" id="JARKIK010000060">
    <property type="protein sequence ID" value="KAK8731706.1"/>
    <property type="molecule type" value="Genomic_DNA"/>
</dbReference>
<keyword evidence="8" id="KW-0378">Hydrolase</keyword>
<feature type="non-terminal residue" evidence="14">
    <location>
        <position position="1"/>
    </location>
</feature>
<keyword evidence="9" id="KW-0460">Magnesium</keyword>
<dbReference type="GO" id="GO:0031573">
    <property type="term" value="P:mitotic intra-S DNA damage checkpoint signaling"/>
    <property type="evidence" value="ECO:0007669"/>
    <property type="project" value="TreeGrafter"/>
</dbReference>
<dbReference type="AlphaFoldDB" id="A0AAW0WXP1"/>
<organism evidence="14 15">
    <name type="scientific">Cherax quadricarinatus</name>
    <name type="common">Australian red claw crayfish</name>
    <dbReference type="NCBI Taxonomy" id="27406"/>
    <lineage>
        <taxon>Eukaryota</taxon>
        <taxon>Metazoa</taxon>
        <taxon>Ecdysozoa</taxon>
        <taxon>Arthropoda</taxon>
        <taxon>Crustacea</taxon>
        <taxon>Multicrustacea</taxon>
        <taxon>Malacostraca</taxon>
        <taxon>Eumalacostraca</taxon>
        <taxon>Eucarida</taxon>
        <taxon>Decapoda</taxon>
        <taxon>Pleocyemata</taxon>
        <taxon>Astacidea</taxon>
        <taxon>Parastacoidea</taxon>
        <taxon>Parastacidae</taxon>
        <taxon>Cherax</taxon>
    </lineage>
</organism>
<evidence type="ECO:0000256" key="7">
    <source>
        <dbReference type="ARBA" id="ARBA00022763"/>
    </source>
</evidence>
<dbReference type="FunFam" id="1.10.150.670:FF:000002">
    <property type="entry name" value="Crossover junction endonuclease EME1"/>
    <property type="match status" value="1"/>
</dbReference>
<proteinExistence type="inferred from homology"/>
<evidence type="ECO:0000256" key="6">
    <source>
        <dbReference type="ARBA" id="ARBA00022759"/>
    </source>
</evidence>
<dbReference type="GO" id="GO:0031297">
    <property type="term" value="P:replication fork processing"/>
    <property type="evidence" value="ECO:0007669"/>
    <property type="project" value="TreeGrafter"/>
</dbReference>
<evidence type="ECO:0000313" key="14">
    <source>
        <dbReference type="EMBL" id="KAK8731706.1"/>
    </source>
</evidence>
<dbReference type="Gene3D" id="3.40.50.10130">
    <property type="match status" value="1"/>
</dbReference>
<dbReference type="PANTHER" id="PTHR21077">
    <property type="entry name" value="EME1 PROTEIN"/>
    <property type="match status" value="1"/>
</dbReference>
<keyword evidence="5" id="KW-0479">Metal-binding</keyword>
<keyword evidence="15" id="KW-1185">Reference proteome</keyword>
<keyword evidence="4" id="KW-0540">Nuclease</keyword>
<protein>
    <recommendedName>
        <fullName evidence="16">Crossover junction endonuclease EME1</fullName>
    </recommendedName>
</protein>
<comment type="subcellular location">
    <subcellularLocation>
        <location evidence="2">Nucleus</location>
    </subcellularLocation>
</comment>
<dbReference type="GO" id="GO:0046872">
    <property type="term" value="F:metal ion binding"/>
    <property type="evidence" value="ECO:0007669"/>
    <property type="project" value="UniProtKB-KW"/>
</dbReference>
<keyword evidence="13" id="KW-0469">Meiosis</keyword>
<evidence type="ECO:0000256" key="12">
    <source>
        <dbReference type="ARBA" id="ARBA00023242"/>
    </source>
</evidence>
<gene>
    <name evidence="14" type="ORF">OTU49_007433</name>
</gene>
<evidence type="ECO:0000313" key="15">
    <source>
        <dbReference type="Proteomes" id="UP001445076"/>
    </source>
</evidence>
<dbReference type="GO" id="GO:0000712">
    <property type="term" value="P:resolution of meiotic recombination intermediates"/>
    <property type="evidence" value="ECO:0007669"/>
    <property type="project" value="TreeGrafter"/>
</dbReference>
<evidence type="ECO:0000256" key="4">
    <source>
        <dbReference type="ARBA" id="ARBA00022722"/>
    </source>
</evidence>
<evidence type="ECO:0008006" key="16">
    <source>
        <dbReference type="Google" id="ProtNLM"/>
    </source>
</evidence>
<evidence type="ECO:0000256" key="2">
    <source>
        <dbReference type="ARBA" id="ARBA00004123"/>
    </source>
</evidence>
<evidence type="ECO:0000256" key="13">
    <source>
        <dbReference type="ARBA" id="ARBA00023254"/>
    </source>
</evidence>
<evidence type="ECO:0000256" key="11">
    <source>
        <dbReference type="ARBA" id="ARBA00023204"/>
    </source>
</evidence>
<name>A0AAW0WXP1_CHEQU</name>
<evidence type="ECO:0000256" key="5">
    <source>
        <dbReference type="ARBA" id="ARBA00022723"/>
    </source>
</evidence>
<keyword evidence="11" id="KW-0234">DNA repair</keyword>
<dbReference type="InterPro" id="IPR042530">
    <property type="entry name" value="EME1/EME2_C"/>
</dbReference>
<keyword evidence="10" id="KW-0233">DNA recombination</keyword>
<dbReference type="GO" id="GO:0008821">
    <property type="term" value="F:crossover junction DNA endonuclease activity"/>
    <property type="evidence" value="ECO:0007669"/>
    <property type="project" value="TreeGrafter"/>
</dbReference>
<accession>A0AAW0WXP1</accession>
<dbReference type="GO" id="GO:0048476">
    <property type="term" value="C:Holliday junction resolvase complex"/>
    <property type="evidence" value="ECO:0007669"/>
    <property type="project" value="InterPro"/>
</dbReference>
<evidence type="ECO:0000256" key="10">
    <source>
        <dbReference type="ARBA" id="ARBA00023172"/>
    </source>
</evidence>
<keyword evidence="6" id="KW-0255">Endonuclease</keyword>
<dbReference type="Gene3D" id="1.10.150.670">
    <property type="entry name" value="Crossover junction endonuclease EME1, DNA-binding domain"/>
    <property type="match status" value="1"/>
</dbReference>
<comment type="similarity">
    <text evidence="3">Belongs to the EME1/MMS4 family.</text>
</comment>
<comment type="caution">
    <text evidence="14">The sequence shown here is derived from an EMBL/GenBank/DDBJ whole genome shotgun (WGS) entry which is preliminary data.</text>
</comment>
<dbReference type="GO" id="GO:0006302">
    <property type="term" value="P:double-strand break repair"/>
    <property type="evidence" value="ECO:0007669"/>
    <property type="project" value="TreeGrafter"/>
</dbReference>
<evidence type="ECO:0000256" key="1">
    <source>
        <dbReference type="ARBA" id="ARBA00001946"/>
    </source>
</evidence>
<reference evidence="14 15" key="1">
    <citation type="journal article" date="2024" name="BMC Genomics">
        <title>Genome assembly of redclaw crayfish (Cherax quadricarinatus) provides insights into its immune adaptation and hypoxia tolerance.</title>
        <authorList>
            <person name="Liu Z."/>
            <person name="Zheng J."/>
            <person name="Li H."/>
            <person name="Fang K."/>
            <person name="Wang S."/>
            <person name="He J."/>
            <person name="Zhou D."/>
            <person name="Weng S."/>
            <person name="Chi M."/>
            <person name="Gu Z."/>
            <person name="He J."/>
            <person name="Li F."/>
            <person name="Wang M."/>
        </authorList>
    </citation>
    <scope>NUCLEOTIDE SEQUENCE [LARGE SCALE GENOMIC DNA]</scope>
    <source>
        <strain evidence="14">ZL_2023a</strain>
    </source>
</reference>
<evidence type="ECO:0000256" key="3">
    <source>
        <dbReference type="ARBA" id="ARBA00005313"/>
    </source>
</evidence>
<dbReference type="PANTHER" id="PTHR21077:SF5">
    <property type="entry name" value="CROSSOVER JUNCTION ENDONUCLEASE MMS4"/>
    <property type="match status" value="1"/>
</dbReference>
<keyword evidence="12" id="KW-0539">Nucleus</keyword>
<dbReference type="Proteomes" id="UP001445076">
    <property type="component" value="Unassembled WGS sequence"/>
</dbReference>
<evidence type="ECO:0000256" key="9">
    <source>
        <dbReference type="ARBA" id="ARBA00022842"/>
    </source>
</evidence>